<gene>
    <name evidence="1" type="ORF">BGI42_09360</name>
</gene>
<dbReference type="KEGG" id="ctae:BGI42_09360"/>
<dbReference type="EMBL" id="CP017253">
    <property type="protein sequence ID" value="AOR23920.1"/>
    <property type="molecule type" value="Genomic_DNA"/>
</dbReference>
<sequence length="121" mass="13965">MRKDKVLVIILIIMSLCQSIILNNIGNFKEEELSKESIIKNDYKNVSVSDINDKFKSLNNVEFLKGTKQHDGSWLISLKIEGEKKDLLASLVKLRNYDIKNYKIEHNKDKSSLIIELSDII</sequence>
<accession>A0A1D7XL63</accession>
<proteinExistence type="predicted"/>
<evidence type="ECO:0000313" key="2">
    <source>
        <dbReference type="Proteomes" id="UP000094652"/>
    </source>
</evidence>
<evidence type="ECO:0000313" key="1">
    <source>
        <dbReference type="EMBL" id="AOR23920.1"/>
    </source>
</evidence>
<dbReference type="AlphaFoldDB" id="A0A1D7XL63"/>
<dbReference type="RefSeq" id="WP_069680060.1">
    <property type="nucleotide sequence ID" value="NZ_CP017253.2"/>
</dbReference>
<protein>
    <submittedName>
        <fullName evidence="1">Uncharacterized protein</fullName>
    </submittedName>
</protein>
<keyword evidence="2" id="KW-1185">Reference proteome</keyword>
<reference evidence="2" key="1">
    <citation type="submission" date="2016-09" db="EMBL/GenBank/DDBJ databases">
        <title>Genomics of Clostridium taeniosporum, an organism which forms endospores with ribbon-like appendages.</title>
        <authorList>
            <person name="Walker J.R."/>
        </authorList>
    </citation>
    <scope>NUCLEOTIDE SEQUENCE [LARGE SCALE GENOMIC DNA]</scope>
    <source>
        <strain evidence="2">1/k</strain>
    </source>
</reference>
<organism evidence="1 2">
    <name type="scientific">Clostridium taeniosporum</name>
    <dbReference type="NCBI Taxonomy" id="394958"/>
    <lineage>
        <taxon>Bacteria</taxon>
        <taxon>Bacillati</taxon>
        <taxon>Bacillota</taxon>
        <taxon>Clostridia</taxon>
        <taxon>Eubacteriales</taxon>
        <taxon>Clostridiaceae</taxon>
        <taxon>Clostridium</taxon>
    </lineage>
</organism>
<dbReference type="STRING" id="394958.BGI42_09360"/>
<name>A0A1D7XL63_9CLOT</name>
<dbReference type="Proteomes" id="UP000094652">
    <property type="component" value="Chromosome"/>
</dbReference>
<dbReference type="OrthoDB" id="1927629at2"/>